<organism evidence="5 6">
    <name type="scientific">Clostridium acidisoli DSM 12555</name>
    <dbReference type="NCBI Taxonomy" id="1121291"/>
    <lineage>
        <taxon>Bacteria</taxon>
        <taxon>Bacillati</taxon>
        <taxon>Bacillota</taxon>
        <taxon>Clostridia</taxon>
        <taxon>Eubacteriales</taxon>
        <taxon>Clostridiaceae</taxon>
        <taxon>Clostridium</taxon>
    </lineage>
</organism>
<dbReference type="Gene3D" id="1.10.10.10">
    <property type="entry name" value="Winged helix-like DNA-binding domain superfamily/Winged helix DNA-binding domain"/>
    <property type="match status" value="1"/>
</dbReference>
<evidence type="ECO:0000259" key="4">
    <source>
        <dbReference type="PROSITE" id="PS51000"/>
    </source>
</evidence>
<dbReference type="Proteomes" id="UP000192468">
    <property type="component" value="Unassembled WGS sequence"/>
</dbReference>
<dbReference type="GO" id="GO:0003700">
    <property type="term" value="F:DNA-binding transcription factor activity"/>
    <property type="evidence" value="ECO:0007669"/>
    <property type="project" value="InterPro"/>
</dbReference>
<reference evidence="5 6" key="1">
    <citation type="submission" date="2017-04" db="EMBL/GenBank/DDBJ databases">
        <authorList>
            <person name="Afonso C.L."/>
            <person name="Miller P.J."/>
            <person name="Scott M.A."/>
            <person name="Spackman E."/>
            <person name="Goraichik I."/>
            <person name="Dimitrov K.M."/>
            <person name="Suarez D.L."/>
            <person name="Swayne D.E."/>
        </authorList>
    </citation>
    <scope>NUCLEOTIDE SEQUENCE [LARGE SCALE GENOMIC DNA]</scope>
    <source>
        <strain evidence="5 6">DSM 12555</strain>
    </source>
</reference>
<dbReference type="InterPro" id="IPR050313">
    <property type="entry name" value="Carb_Metab_HTH_regulators"/>
</dbReference>
<dbReference type="PROSITE" id="PS51000">
    <property type="entry name" value="HTH_DEOR_2"/>
    <property type="match status" value="1"/>
</dbReference>
<evidence type="ECO:0000256" key="3">
    <source>
        <dbReference type="ARBA" id="ARBA00023163"/>
    </source>
</evidence>
<protein>
    <submittedName>
        <fullName evidence="5">Transcriptional regulator, DeoR family</fullName>
    </submittedName>
</protein>
<keyword evidence="3" id="KW-0804">Transcription</keyword>
<keyword evidence="1" id="KW-0805">Transcription regulation</keyword>
<name>A0A1W1XKU0_9CLOT</name>
<dbReference type="PANTHER" id="PTHR30363">
    <property type="entry name" value="HTH-TYPE TRANSCRIPTIONAL REGULATOR SRLR-RELATED"/>
    <property type="match status" value="1"/>
</dbReference>
<evidence type="ECO:0000313" key="5">
    <source>
        <dbReference type="EMBL" id="SMC24535.1"/>
    </source>
</evidence>
<dbReference type="InterPro" id="IPR036390">
    <property type="entry name" value="WH_DNA-bd_sf"/>
</dbReference>
<dbReference type="Pfam" id="PF08220">
    <property type="entry name" value="HTH_DeoR"/>
    <property type="match status" value="1"/>
</dbReference>
<proteinExistence type="predicted"/>
<dbReference type="AlphaFoldDB" id="A0A1W1XKU0"/>
<gene>
    <name evidence="5" type="ORF">SAMN02745134_02197</name>
</gene>
<dbReference type="Gene3D" id="3.40.50.1360">
    <property type="match status" value="1"/>
</dbReference>
<dbReference type="RefSeq" id="WP_176212678.1">
    <property type="nucleotide sequence ID" value="NZ_FWXH01000007.1"/>
</dbReference>
<accession>A0A1W1XKU0</accession>
<feature type="domain" description="HTH deoR-type" evidence="4">
    <location>
        <begin position="4"/>
        <end position="59"/>
    </location>
</feature>
<dbReference type="SUPFAM" id="SSF46785">
    <property type="entry name" value="Winged helix' DNA-binding domain"/>
    <property type="match status" value="1"/>
</dbReference>
<dbReference type="InterPro" id="IPR001034">
    <property type="entry name" value="DeoR_HTH"/>
</dbReference>
<dbReference type="InterPro" id="IPR018356">
    <property type="entry name" value="Tscrpt_reg_HTH_DeoR_CS"/>
</dbReference>
<keyword evidence="6" id="KW-1185">Reference proteome</keyword>
<dbReference type="InterPro" id="IPR036388">
    <property type="entry name" value="WH-like_DNA-bd_sf"/>
</dbReference>
<evidence type="ECO:0000256" key="1">
    <source>
        <dbReference type="ARBA" id="ARBA00023015"/>
    </source>
</evidence>
<dbReference type="InterPro" id="IPR014036">
    <property type="entry name" value="DeoR-like_C"/>
</dbReference>
<dbReference type="InterPro" id="IPR037171">
    <property type="entry name" value="NagB/RpiA_transferase-like"/>
</dbReference>
<dbReference type="GO" id="GO:0003677">
    <property type="term" value="F:DNA binding"/>
    <property type="evidence" value="ECO:0007669"/>
    <property type="project" value="UniProtKB-KW"/>
</dbReference>
<keyword evidence="2" id="KW-0238">DNA-binding</keyword>
<dbReference type="PROSITE" id="PS00894">
    <property type="entry name" value="HTH_DEOR_1"/>
    <property type="match status" value="1"/>
</dbReference>
<dbReference type="SMART" id="SM01134">
    <property type="entry name" value="DeoRC"/>
    <property type="match status" value="1"/>
</dbReference>
<dbReference type="EMBL" id="FWXH01000007">
    <property type="protein sequence ID" value="SMC24535.1"/>
    <property type="molecule type" value="Genomic_DNA"/>
</dbReference>
<dbReference type="SMART" id="SM00420">
    <property type="entry name" value="HTH_DEOR"/>
    <property type="match status" value="1"/>
</dbReference>
<sequence length="255" mass="28885">MLNQDKRMTEIVQYIKENKYITLEIICKLCGISRYTARKDLLSLEKRGILTRTHGGAVLPILNKEVKCYKDRLKSYSNEKKIIGKMAAALIKNGKKIILDSSTTVEACVEFINEKNCYIITNSINLAELVIEIENTDIFLLGGKINKEHRYLYGPSTIAELSNYCVDKAFIGTVGISEDGLTVAQEEDGHVVKKMIKQSNQVIVLADHSKFGRKGFFKCADISDIDVIITDKLPDKDLMEIFYYNRVEVMVAEIE</sequence>
<evidence type="ECO:0000256" key="2">
    <source>
        <dbReference type="ARBA" id="ARBA00023125"/>
    </source>
</evidence>
<dbReference type="SUPFAM" id="SSF100950">
    <property type="entry name" value="NagB/RpiA/CoA transferase-like"/>
    <property type="match status" value="1"/>
</dbReference>
<dbReference type="PANTHER" id="PTHR30363:SF51">
    <property type="entry name" value="HTH-TYPE TRANSCRIPTIONAL REPRESSOR GLCR"/>
    <property type="match status" value="1"/>
</dbReference>
<evidence type="ECO:0000313" key="6">
    <source>
        <dbReference type="Proteomes" id="UP000192468"/>
    </source>
</evidence>
<dbReference type="Pfam" id="PF00455">
    <property type="entry name" value="DeoRC"/>
    <property type="match status" value="1"/>
</dbReference>
<dbReference type="STRING" id="1121291.SAMN02745134_02197"/>